<feature type="transmembrane region" description="Helical" evidence="2">
    <location>
        <begin position="438"/>
        <end position="458"/>
    </location>
</feature>
<dbReference type="RefSeq" id="WP_127452364.1">
    <property type="nucleotide sequence ID" value="NZ_JAROBY010000008.1"/>
</dbReference>
<evidence type="ECO:0000259" key="3">
    <source>
        <dbReference type="Pfam" id="PF20155"/>
    </source>
</evidence>
<proteinExistence type="predicted"/>
<evidence type="ECO:0000256" key="1">
    <source>
        <dbReference type="SAM" id="Coils"/>
    </source>
</evidence>
<name>A0ABU6D674_9BACL</name>
<protein>
    <submittedName>
        <fullName evidence="4">Tape measure protein</fullName>
    </submittedName>
</protein>
<comment type="caution">
    <text evidence="4">The sequence shown here is derived from an EMBL/GenBank/DDBJ whole genome shotgun (WGS) entry which is preliminary data.</text>
</comment>
<feature type="transmembrane region" description="Helical" evidence="2">
    <location>
        <begin position="377"/>
        <end position="398"/>
    </location>
</feature>
<feature type="coiled-coil region" evidence="1">
    <location>
        <begin position="116"/>
        <end position="143"/>
    </location>
</feature>
<keyword evidence="1" id="KW-0175">Coiled coil</keyword>
<keyword evidence="2" id="KW-0472">Membrane</keyword>
<feature type="transmembrane region" description="Helical" evidence="2">
    <location>
        <begin position="410"/>
        <end position="432"/>
    </location>
</feature>
<dbReference type="InterPro" id="IPR013491">
    <property type="entry name" value="Tape_meas_N"/>
</dbReference>
<dbReference type="EMBL" id="JAROBY010000008">
    <property type="protein sequence ID" value="MEB4793223.1"/>
    <property type="molecule type" value="Genomic_DNA"/>
</dbReference>
<organism evidence="4 5">
    <name type="scientific">Paenibacillus chondroitinus</name>
    <dbReference type="NCBI Taxonomy" id="59842"/>
    <lineage>
        <taxon>Bacteria</taxon>
        <taxon>Bacillati</taxon>
        <taxon>Bacillota</taxon>
        <taxon>Bacilli</taxon>
        <taxon>Bacillales</taxon>
        <taxon>Paenibacillaceae</taxon>
        <taxon>Paenibacillus</taxon>
    </lineage>
</organism>
<keyword evidence="2" id="KW-1133">Transmembrane helix</keyword>
<gene>
    <name evidence="4" type="ORF">P5G65_04895</name>
</gene>
<accession>A0ABU6D674</accession>
<evidence type="ECO:0000256" key="2">
    <source>
        <dbReference type="SAM" id="Phobius"/>
    </source>
</evidence>
<evidence type="ECO:0000313" key="5">
    <source>
        <dbReference type="Proteomes" id="UP001355653"/>
    </source>
</evidence>
<feature type="domain" description="Tape measure protein N-terminal" evidence="3">
    <location>
        <begin position="171"/>
        <end position="354"/>
    </location>
</feature>
<keyword evidence="5" id="KW-1185">Reference proteome</keyword>
<dbReference type="Proteomes" id="UP001355653">
    <property type="component" value="Unassembled WGS sequence"/>
</dbReference>
<reference evidence="4 5" key="1">
    <citation type="submission" date="2023-03" db="EMBL/GenBank/DDBJ databases">
        <title>Bacillus Genome Sequencing.</title>
        <authorList>
            <person name="Dunlap C."/>
        </authorList>
    </citation>
    <scope>NUCLEOTIDE SEQUENCE [LARGE SCALE GENOMIC DNA]</scope>
    <source>
        <strain evidence="4 5">NRS-1351</strain>
    </source>
</reference>
<keyword evidence="2" id="KW-0812">Transmembrane</keyword>
<sequence>MATVSASLKLFDQFSSTLTRAQHSMQATVMQAQELKRAFNFPATLNIVLFEGNAIQKAIELKARIQRELGTIRSRIQVQVSSSLTVMLTNIQRLLQRLIVTANRLQQIGNGNATQLQAALQRIAELEQKILLLQERVNQRIRQGAGEARGMAGGLDKMAAAYLAFMATKTGMNASDDYVNSQARLRIINDGQDPAVFQAAVFDAANRSRGDYVTMANAVAKLGLLASDAFTGNADVLKFSELMQKSFKVSGASTQESQAGMYQLTQAMASGKLQGDEFRSIMENAPMLADAIAKFSGKSKGDLKTMSADGVITADIIKNSLFAAADDINKKFATMPMTFGDSMTLIKNNIFENFGPVIERMNQMLNSDRGKQLFEGLANSISVAANIANVMLTVISAVMKFMMDNSNIVVGALVALGVAFSIMGVQAMIAWIEATWPILLIAAAIGGLIALIMSWGVTFGQIIGFVAGLFTFLGGVVWNTIALMWNIIVDFVEFFVNVWVDPVYAGQKLFYDLAQTFGGVMVNMLRGIESFSGGFMKFFTMAINAGIKGLNALAELSNKILNTDIKPAKLFDEENVHSVSDALDSVFKSMNAPTTNKAVKDLSGMKMKPMDLANATMGAFNAGESLFNGLKLPDLKGAFGFDGTGEIKKVGEVGKIGDTVDISNEDLKAMRELAEMKSIQNFVTLTPTVQVTGDNHYHQQGSVEDMAGMLAVALETHMNSSIDGVIDDGL</sequence>
<dbReference type="Pfam" id="PF20155">
    <property type="entry name" value="TMP_3"/>
    <property type="match status" value="1"/>
</dbReference>
<evidence type="ECO:0000313" key="4">
    <source>
        <dbReference type="EMBL" id="MEB4793223.1"/>
    </source>
</evidence>
<feature type="transmembrane region" description="Helical" evidence="2">
    <location>
        <begin position="465"/>
        <end position="489"/>
    </location>
</feature>
<dbReference type="NCBIfam" id="TIGR02675">
    <property type="entry name" value="tape_meas_nterm"/>
    <property type="match status" value="1"/>
</dbReference>